<dbReference type="InterPro" id="IPR004452">
    <property type="entry name" value="LutB/LldF"/>
</dbReference>
<dbReference type="Pfam" id="PF02589">
    <property type="entry name" value="LUD_dom"/>
    <property type="match status" value="1"/>
</dbReference>
<sequence length="159" mass="18351">MTSHAKNARRFLLNEERANWHDQTLWIVRQKRDVQAASVSGWEALRERASRIKEDVLTHLDTYLEELEAEAVKNGVQVRWASDADECNRIILDIIQKHEAKHIVKSKSMLTEECGLNPFLHEKGIEVVDTDLGERIIQFRGEAPSHIVLPAIHLKKEEI</sequence>
<reference evidence="2" key="1">
    <citation type="submission" date="2019-03" db="EMBL/GenBank/DDBJ databases">
        <title>Single cell metagenomics reveals metabolic interactions within the superorganism composed of flagellate Streblomastix strix and complex community of Bacteroidetes bacteria on its surface.</title>
        <authorList>
            <person name="Treitli S.C."/>
            <person name="Kolisko M."/>
            <person name="Husnik F."/>
            <person name="Keeling P."/>
            <person name="Hampl V."/>
        </authorList>
    </citation>
    <scope>NUCLEOTIDE SEQUENCE</scope>
    <source>
        <strain evidence="2">STM</strain>
    </source>
</reference>
<dbReference type="PANTHER" id="PTHR47153">
    <property type="entry name" value="LACTATE UTILIZATION PROTEIN B"/>
    <property type="match status" value="1"/>
</dbReference>
<evidence type="ECO:0000259" key="1">
    <source>
        <dbReference type="Pfam" id="PF02589"/>
    </source>
</evidence>
<accession>A0A5J4Q263</accession>
<comment type="caution">
    <text evidence="2">The sequence shown here is derived from an EMBL/GenBank/DDBJ whole genome shotgun (WGS) entry which is preliminary data.</text>
</comment>
<proteinExistence type="predicted"/>
<dbReference type="InterPro" id="IPR003741">
    <property type="entry name" value="LUD_dom"/>
</dbReference>
<dbReference type="PANTHER" id="PTHR47153:SF2">
    <property type="entry name" value="LACTATE UTILIZATION PROTEIN B"/>
    <property type="match status" value="1"/>
</dbReference>
<evidence type="ECO:0000313" key="2">
    <source>
        <dbReference type="EMBL" id="KAA6315996.1"/>
    </source>
</evidence>
<dbReference type="GO" id="GO:0006089">
    <property type="term" value="P:lactate metabolic process"/>
    <property type="evidence" value="ECO:0007669"/>
    <property type="project" value="InterPro"/>
</dbReference>
<feature type="domain" description="LUD" evidence="1">
    <location>
        <begin position="64"/>
        <end position="158"/>
    </location>
</feature>
<dbReference type="AlphaFoldDB" id="A0A5J4Q263"/>
<gene>
    <name evidence="2" type="ORF">EZS27_033631</name>
</gene>
<dbReference type="EMBL" id="SNRY01005043">
    <property type="protein sequence ID" value="KAA6315996.1"/>
    <property type="molecule type" value="Genomic_DNA"/>
</dbReference>
<organism evidence="2">
    <name type="scientific">termite gut metagenome</name>
    <dbReference type="NCBI Taxonomy" id="433724"/>
    <lineage>
        <taxon>unclassified sequences</taxon>
        <taxon>metagenomes</taxon>
        <taxon>organismal metagenomes</taxon>
    </lineage>
</organism>
<protein>
    <submittedName>
        <fullName evidence="2">Lactate utilization protein B</fullName>
    </submittedName>
</protein>
<name>A0A5J4Q263_9ZZZZ</name>
<feature type="non-terminal residue" evidence="2">
    <location>
        <position position="159"/>
    </location>
</feature>